<dbReference type="PANTHER" id="PTHR19446">
    <property type="entry name" value="REVERSE TRANSCRIPTASES"/>
    <property type="match status" value="1"/>
</dbReference>
<dbReference type="AlphaFoldDB" id="A0A438G4H6"/>
<evidence type="ECO:0000313" key="2">
    <source>
        <dbReference type="Proteomes" id="UP000288805"/>
    </source>
</evidence>
<accession>A0A438G4H6</accession>
<proteinExistence type="predicted"/>
<evidence type="ECO:0000313" key="1">
    <source>
        <dbReference type="EMBL" id="RVW67098.1"/>
    </source>
</evidence>
<reference evidence="1 2" key="1">
    <citation type="journal article" date="2018" name="PLoS Genet.">
        <title>Population sequencing reveals clonal diversity and ancestral inbreeding in the grapevine cultivar Chardonnay.</title>
        <authorList>
            <person name="Roach M.J."/>
            <person name="Johnson D.L."/>
            <person name="Bohlmann J."/>
            <person name="van Vuuren H.J."/>
            <person name="Jones S.J."/>
            <person name="Pretorius I.S."/>
            <person name="Schmidt S.A."/>
            <person name="Borneman A.R."/>
        </authorList>
    </citation>
    <scope>NUCLEOTIDE SEQUENCE [LARGE SCALE GENOMIC DNA]</scope>
    <source>
        <strain evidence="2">cv. Chardonnay</strain>
        <tissue evidence="1">Leaf</tissue>
    </source>
</reference>
<dbReference type="Proteomes" id="UP000288805">
    <property type="component" value="Unassembled WGS sequence"/>
</dbReference>
<protein>
    <submittedName>
        <fullName evidence="1">Uncharacterized protein</fullName>
    </submittedName>
</protein>
<organism evidence="1 2">
    <name type="scientific">Vitis vinifera</name>
    <name type="common">Grape</name>
    <dbReference type="NCBI Taxonomy" id="29760"/>
    <lineage>
        <taxon>Eukaryota</taxon>
        <taxon>Viridiplantae</taxon>
        <taxon>Streptophyta</taxon>
        <taxon>Embryophyta</taxon>
        <taxon>Tracheophyta</taxon>
        <taxon>Spermatophyta</taxon>
        <taxon>Magnoliopsida</taxon>
        <taxon>eudicotyledons</taxon>
        <taxon>Gunneridae</taxon>
        <taxon>Pentapetalae</taxon>
        <taxon>rosids</taxon>
        <taxon>Vitales</taxon>
        <taxon>Vitaceae</taxon>
        <taxon>Viteae</taxon>
        <taxon>Vitis</taxon>
    </lineage>
</organism>
<gene>
    <name evidence="1" type="ORF">CK203_063185</name>
</gene>
<comment type="caution">
    <text evidence="1">The sequence shown here is derived from an EMBL/GenBank/DDBJ whole genome shotgun (WGS) entry which is preliminary data.</text>
</comment>
<name>A0A438G4H6_VITVI</name>
<dbReference type="EMBL" id="QGNW01000604">
    <property type="protein sequence ID" value="RVW67098.1"/>
    <property type="molecule type" value="Genomic_DNA"/>
</dbReference>
<sequence>MGKVITESQNAFVEGRQILDAILIANEVVDSRLKSNKGGVLFKLDIEKAYDHVNWKFLLAVLRKMGFGWQVRDKSGDGIPISHLLFACDTLVFCEASQDQMTYLSRLLMWFEACSGGGALVQKPHPCKVENDLFGEKERWFGCEKSLSNEFNPLMQVELGYAIEREALWKQVINQKYGEDDGGWRSREVSERFGVGLWKPIRKEWNYLSSRKLGWRMFGTLKIQATRVHKAMEDKVIWTASRCGTLSIKSPYSILEPENPPLFSSSSIWRSSAPPKVALFA</sequence>